<feature type="compositionally biased region" description="Polar residues" evidence="6">
    <location>
        <begin position="711"/>
        <end position="740"/>
    </location>
</feature>
<feature type="compositionally biased region" description="Basic and acidic residues" evidence="6">
    <location>
        <begin position="106"/>
        <end position="117"/>
    </location>
</feature>
<evidence type="ECO:0000256" key="4">
    <source>
        <dbReference type="ARBA" id="ARBA00023163"/>
    </source>
</evidence>
<feature type="compositionally biased region" description="Basic and acidic residues" evidence="6">
    <location>
        <begin position="1172"/>
        <end position="1184"/>
    </location>
</feature>
<evidence type="ECO:0000313" key="9">
    <source>
        <dbReference type="Proteomes" id="UP001287286"/>
    </source>
</evidence>
<feature type="compositionally biased region" description="Acidic residues" evidence="6">
    <location>
        <begin position="1185"/>
        <end position="1195"/>
    </location>
</feature>
<evidence type="ECO:0000256" key="2">
    <source>
        <dbReference type="ARBA" id="ARBA00022969"/>
    </source>
</evidence>
<protein>
    <recommendedName>
        <fullName evidence="7">Velvet domain-containing protein</fullName>
    </recommendedName>
</protein>
<feature type="region of interest" description="Disordered" evidence="6">
    <location>
        <begin position="711"/>
        <end position="984"/>
    </location>
</feature>
<feature type="domain" description="Velvet" evidence="7">
    <location>
        <begin position="988"/>
        <end position="1171"/>
    </location>
</feature>
<dbReference type="Proteomes" id="UP001287286">
    <property type="component" value="Unassembled WGS sequence"/>
</dbReference>
<reference evidence="8 9" key="1">
    <citation type="journal article" date="2024" name="Microbiol. Resour. Announc.">
        <title>Genome annotations for the ascomycete fungi Trichoderma harzianum, Trichoderma aggressivum, and Purpureocillium lilacinum.</title>
        <authorList>
            <person name="Beijen E.P.W."/>
            <person name="Ohm R.A."/>
        </authorList>
    </citation>
    <scope>NUCLEOTIDE SEQUENCE [LARGE SCALE GENOMIC DNA]</scope>
    <source>
        <strain evidence="8 9">CBS 150709</strain>
    </source>
</reference>
<evidence type="ECO:0000313" key="8">
    <source>
        <dbReference type="EMBL" id="KAK4092382.1"/>
    </source>
</evidence>
<feature type="region of interest" description="Disordered" evidence="6">
    <location>
        <begin position="1"/>
        <end position="117"/>
    </location>
</feature>
<sequence>MAEPLIGTCRSSRSDWDDSECQQRNVGYGRPLLHPYSQPPPPPPPPPTSARPELGCPSRRSPERLTTSTRLKTARIMRQLNDGVSGMTGRRLRASSNHGHTSSLIKDPECTADGSREDAGLLSTSESLGPSCRPTAFKGKGALPHLSCCETSPDVFLHDHPGVQPFDGLAQTRLQRIARLHTKYKAPCKPPVLILAKTDKVLPGAAAMDGCALLLGPTANKMKPETMHWCKALELAKPDKSKTPVLTIVGRMGWDGADILSQGRALVSQPGLLMPPPSMQPREGTRLQFSQVPHWRATLHQQSQTCTSYFALTSRGGITAGRAGTVGFSGGRRRRCPARSRYNSLGSLRVDMLPLLAPPRRIAAPDISAGKCLGLTLPASEEARLGPLTDAINVVEAGRLPAPCLGRDAPSSPTWDSRVDSGAAAPGGENGVVSPIRVGLGEARQNGAPNRTEESAEPKARVCQRHREPCPRVWQPLTSLSLSPPLLVLVLLPLPLLQDLGRRGGANRCSRLVDLCQASVFNQQHISAAARLAFVPPSHARALAPRWCSASTRRSPRPRLTPVVVVIVVGLGEGRASWGDGLLVTRISVAGPEQCFWSITHFLALGAIPDPAHDRALNIAAPESAPRSRGLRARRARAFIPTLTSPATRSAADAEEQTSTLLPSELPNRARQAHHRAALASSDGGPGARVRWPAVAHAHAHARPASALTMSSSLTGHCPTHMSNANNQVSGNQSPMSSSAVKLEPRGHGGVGAMSLPYNDWVPDHHRHHHYHQQHQQHHHQYQHQQHHEAAHHPHFADPSEQNVRLPPPESLVTGNPAASHFHDPSSPTSPAPFQGRLSSSTSPHSSRLPFPSLPPKFAGPVRDVVSQNVTSTARSSLEARPPPTAPAIGFIGSHEQSLPSHTDHQQLSHPVLSSQRDVHPHDYKPPLAPGPFADASQQQYSLPSAPPQPSQVRQTQPPPPRRSRQPTSGSPVPGMPNLLGPGREEALSGISFRLTLRQQPKAARACGFGDRDRRVIDPPPIVQLIVQSSTMTDDEVRSYLRYESYVMNCSICDETGSRDASFMPEEYQHQRRLMGSLVGTPFVGQDDRGDEGCFFCFSDLSCRTPGAFRLKFTLIMIDPARAGTVRHFPILTETMSDVFHVYSAKEFPGMLPSSSLAKKLKEQGCIISIKKGNDRSKNARGQDELSDMDEDEGESSQGHRKRLATDRYVTLPDECLAAKDRPRQHDQPQMPAQSSQTHHPTRQASQEVDQATIWVDGGRHAEGKPCLPVSQQTVGIPQRAAKSSTAMPRTVARWDRELGQDALDVDEQSAAAVSVVRYARLAEDTTSDATPPEATSLIHAGQKRSGKSSHVGGTAMMEGPYRVTSQDMGKWGRR</sequence>
<dbReference type="PROSITE" id="PS51821">
    <property type="entry name" value="VELVET"/>
    <property type="match status" value="1"/>
</dbReference>
<feature type="compositionally biased region" description="Pro residues" evidence="6">
    <location>
        <begin position="37"/>
        <end position="49"/>
    </location>
</feature>
<feature type="compositionally biased region" description="Basic and acidic residues" evidence="6">
    <location>
        <begin position="451"/>
        <end position="461"/>
    </location>
</feature>
<dbReference type="InterPro" id="IPR038491">
    <property type="entry name" value="Velvet_dom_sf"/>
</dbReference>
<keyword evidence="9" id="KW-1185">Reference proteome</keyword>
<evidence type="ECO:0000256" key="1">
    <source>
        <dbReference type="ARBA" id="ARBA00004123"/>
    </source>
</evidence>
<organism evidence="8 9">
    <name type="scientific">Purpureocillium lilacinum</name>
    <name type="common">Paecilomyces lilacinus</name>
    <dbReference type="NCBI Taxonomy" id="33203"/>
    <lineage>
        <taxon>Eukaryota</taxon>
        <taxon>Fungi</taxon>
        <taxon>Dikarya</taxon>
        <taxon>Ascomycota</taxon>
        <taxon>Pezizomycotina</taxon>
        <taxon>Sordariomycetes</taxon>
        <taxon>Hypocreomycetidae</taxon>
        <taxon>Hypocreales</taxon>
        <taxon>Ophiocordycipitaceae</taxon>
        <taxon>Purpureocillium</taxon>
    </lineage>
</organism>
<evidence type="ECO:0000259" key="7">
    <source>
        <dbReference type="PROSITE" id="PS51821"/>
    </source>
</evidence>
<dbReference type="InterPro" id="IPR037525">
    <property type="entry name" value="Velvet_dom"/>
</dbReference>
<keyword evidence="4" id="KW-0804">Transcription</keyword>
<keyword evidence="3" id="KW-0805">Transcription regulation</keyword>
<feature type="compositionally biased region" description="Polar residues" evidence="6">
    <location>
        <begin position="866"/>
        <end position="876"/>
    </location>
</feature>
<keyword evidence="5" id="KW-0539">Nucleus</keyword>
<feature type="compositionally biased region" description="Polar residues" evidence="6">
    <location>
        <begin position="1231"/>
        <end position="1246"/>
    </location>
</feature>
<accession>A0ABR0C847</accession>
<dbReference type="Gene3D" id="2.60.40.3960">
    <property type="entry name" value="Velvet domain"/>
    <property type="match status" value="1"/>
</dbReference>
<keyword evidence="2" id="KW-0749">Sporulation</keyword>
<dbReference type="Pfam" id="PF11754">
    <property type="entry name" value="Velvet"/>
    <property type="match status" value="2"/>
</dbReference>
<comment type="subcellular location">
    <subcellularLocation>
        <location evidence="1">Nucleus</location>
    </subcellularLocation>
</comment>
<evidence type="ECO:0000256" key="6">
    <source>
        <dbReference type="SAM" id="MobiDB-lite"/>
    </source>
</evidence>
<dbReference type="EMBL" id="JAWRVI010000008">
    <property type="protein sequence ID" value="KAK4092382.1"/>
    <property type="molecule type" value="Genomic_DNA"/>
</dbReference>
<gene>
    <name evidence="8" type="ORF">Purlil1_3003</name>
</gene>
<feature type="region of interest" description="Disordered" evidence="6">
    <location>
        <begin position="1172"/>
        <end position="1205"/>
    </location>
</feature>
<evidence type="ECO:0000256" key="5">
    <source>
        <dbReference type="ARBA" id="ARBA00023242"/>
    </source>
</evidence>
<feature type="compositionally biased region" description="Basic and acidic residues" evidence="6">
    <location>
        <begin position="786"/>
        <end position="798"/>
    </location>
</feature>
<feature type="compositionally biased region" description="Basic residues" evidence="6">
    <location>
        <begin position="765"/>
        <end position="782"/>
    </location>
</feature>
<evidence type="ECO:0000256" key="3">
    <source>
        <dbReference type="ARBA" id="ARBA00023015"/>
    </source>
</evidence>
<feature type="region of interest" description="Disordered" evidence="6">
    <location>
        <begin position="1325"/>
        <end position="1375"/>
    </location>
</feature>
<dbReference type="PANTHER" id="PTHR33572">
    <property type="entry name" value="SPORE DEVELOPMENT REGULATOR VOSA"/>
    <property type="match status" value="1"/>
</dbReference>
<dbReference type="InterPro" id="IPR021740">
    <property type="entry name" value="Velvet"/>
</dbReference>
<dbReference type="PANTHER" id="PTHR33572:SF17">
    <property type="entry name" value="SEXUAL DEVELOPMENT REGULATOR VELC"/>
    <property type="match status" value="1"/>
</dbReference>
<name>A0ABR0C847_PURLI</name>
<feature type="region of interest" description="Disordered" evidence="6">
    <location>
        <begin position="405"/>
        <end position="461"/>
    </location>
</feature>
<feature type="compositionally biased region" description="Polar residues" evidence="6">
    <location>
        <begin position="94"/>
        <end position="104"/>
    </location>
</feature>
<feature type="region of interest" description="Disordered" evidence="6">
    <location>
        <begin position="1222"/>
        <end position="1246"/>
    </location>
</feature>
<comment type="caution">
    <text evidence="8">The sequence shown here is derived from an EMBL/GenBank/DDBJ whole genome shotgun (WGS) entry which is preliminary data.</text>
</comment>
<proteinExistence type="predicted"/>